<feature type="compositionally biased region" description="Basic residues" evidence="6">
    <location>
        <begin position="425"/>
        <end position="440"/>
    </location>
</feature>
<protein>
    <submittedName>
        <fullName evidence="9 11">Zf-C3HC-domain-containing protein</fullName>
    </submittedName>
</protein>
<dbReference type="EMBL" id="MU003712">
    <property type="protein sequence ID" value="KAF2804640.1"/>
    <property type="molecule type" value="Genomic_DNA"/>
</dbReference>
<dbReference type="GeneID" id="54457983"/>
<keyword evidence="5" id="KW-0539">Nucleus</keyword>
<name>A0A6A6Y7H3_9PEZI</name>
<evidence type="ECO:0000313" key="9">
    <source>
        <dbReference type="EMBL" id="KAF2804640.1"/>
    </source>
</evidence>
<dbReference type="RefSeq" id="XP_033571604.1">
    <property type="nucleotide sequence ID" value="XM_033717090.1"/>
</dbReference>
<evidence type="ECO:0000256" key="3">
    <source>
        <dbReference type="ARBA" id="ARBA00022771"/>
    </source>
</evidence>
<evidence type="ECO:0000259" key="7">
    <source>
        <dbReference type="Pfam" id="PF07967"/>
    </source>
</evidence>
<evidence type="ECO:0000313" key="10">
    <source>
        <dbReference type="Proteomes" id="UP000504636"/>
    </source>
</evidence>
<dbReference type="OrthoDB" id="2592092at2759"/>
<feature type="domain" description="NuBaID C-terminal" evidence="8">
    <location>
        <begin position="290"/>
        <end position="389"/>
    </location>
</feature>
<feature type="region of interest" description="Disordered" evidence="6">
    <location>
        <begin position="23"/>
        <end position="104"/>
    </location>
</feature>
<keyword evidence="10" id="KW-1185">Reference proteome</keyword>
<sequence length="449" mass="50068">MTSPQPVALSTTKRKFHKLLDNLHANKSTPNLSSSLRSANTSTTSLAVPTTTEPPSKRSRHSDISMLSRISMDKPRPHASPSTIRSVRSKTTTASTPPRKTPNYAPYSQDAFLARLKTFADVKLWTMKPDAINEVQWVKRGWVCEAWNTVACKGGCEARVVVSLRPKRKDEKGEEIEGSEDWSVDVEEELVAAYAERIVEGHAEFCLWRRAGCKKDIYHIPIARRDVCEADLSRRYQSLKAIEAHLPPFECVKYTGIDPESLIKCLPSSFFAATEESVAAEDDTPPSITAFAFALFGWNGVAQDGLYLAQCSHCFQRVGLWLYTKERITTMAKKVNAEESQLRLNLLETHREHCPWKNAEAQANPPDGQVAGFAAWRTLQYVLGVNKRRDTTATQNSAEVGGEVNGEERKDEEGKGDDDLAGRWQRLKSKLKRSTSKRSLKSPGKGGDS</sequence>
<reference evidence="11" key="2">
    <citation type="submission" date="2020-04" db="EMBL/GenBank/DDBJ databases">
        <authorList>
            <consortium name="NCBI Genome Project"/>
        </authorList>
    </citation>
    <scope>NUCLEOTIDE SEQUENCE</scope>
    <source>
        <strain evidence="11">CBS 304.34</strain>
    </source>
</reference>
<dbReference type="InterPro" id="IPR013909">
    <property type="entry name" value="NuBaID_C"/>
</dbReference>
<feature type="domain" description="C3HC-type" evidence="7">
    <location>
        <begin position="106"/>
        <end position="247"/>
    </location>
</feature>
<keyword evidence="4" id="KW-0862">Zinc</keyword>
<feature type="compositionally biased region" description="Polar residues" evidence="6">
    <location>
        <begin position="25"/>
        <end position="40"/>
    </location>
</feature>
<evidence type="ECO:0000256" key="4">
    <source>
        <dbReference type="ARBA" id="ARBA00022833"/>
    </source>
</evidence>
<dbReference type="Pfam" id="PF08600">
    <property type="entry name" value="NuBaID_C"/>
    <property type="match status" value="1"/>
</dbReference>
<keyword evidence="2" id="KW-0479">Metal-binding</keyword>
<dbReference type="AlphaFoldDB" id="A0A6A6Y7H3"/>
<organism evidence="9">
    <name type="scientific">Mytilinidion resinicola</name>
    <dbReference type="NCBI Taxonomy" id="574789"/>
    <lineage>
        <taxon>Eukaryota</taxon>
        <taxon>Fungi</taxon>
        <taxon>Dikarya</taxon>
        <taxon>Ascomycota</taxon>
        <taxon>Pezizomycotina</taxon>
        <taxon>Dothideomycetes</taxon>
        <taxon>Pleosporomycetidae</taxon>
        <taxon>Mytilinidiales</taxon>
        <taxon>Mytilinidiaceae</taxon>
        <taxon>Mytilinidion</taxon>
    </lineage>
</organism>
<evidence type="ECO:0000313" key="11">
    <source>
        <dbReference type="RefSeq" id="XP_033571604.1"/>
    </source>
</evidence>
<dbReference type="Pfam" id="PF07967">
    <property type="entry name" value="zf-C3HC"/>
    <property type="match status" value="1"/>
</dbReference>
<feature type="region of interest" description="Disordered" evidence="6">
    <location>
        <begin position="392"/>
        <end position="449"/>
    </location>
</feature>
<dbReference type="InterPro" id="IPR012935">
    <property type="entry name" value="NuBaID_N"/>
</dbReference>
<dbReference type="Proteomes" id="UP000504636">
    <property type="component" value="Unplaced"/>
</dbReference>
<comment type="subcellular location">
    <subcellularLocation>
        <location evidence="1">Nucleus</location>
    </subcellularLocation>
</comment>
<dbReference type="GO" id="GO:0008270">
    <property type="term" value="F:zinc ion binding"/>
    <property type="evidence" value="ECO:0007669"/>
    <property type="project" value="UniProtKB-KW"/>
</dbReference>
<evidence type="ECO:0000259" key="8">
    <source>
        <dbReference type="Pfam" id="PF08600"/>
    </source>
</evidence>
<evidence type="ECO:0000256" key="6">
    <source>
        <dbReference type="SAM" id="MobiDB-lite"/>
    </source>
</evidence>
<evidence type="ECO:0000256" key="1">
    <source>
        <dbReference type="ARBA" id="ARBA00004123"/>
    </source>
</evidence>
<keyword evidence="3" id="KW-0863">Zinc-finger</keyword>
<gene>
    <name evidence="9 11" type="ORF">BDZ99DRAFT_425456</name>
</gene>
<dbReference type="PANTHER" id="PTHR15835">
    <property type="entry name" value="NUCLEAR-INTERACTING PARTNER OF ALK"/>
    <property type="match status" value="1"/>
</dbReference>
<reference evidence="9 11" key="1">
    <citation type="journal article" date="2020" name="Stud. Mycol.">
        <title>101 Dothideomycetes genomes: a test case for predicting lifestyles and emergence of pathogens.</title>
        <authorList>
            <person name="Haridas S."/>
            <person name="Albert R."/>
            <person name="Binder M."/>
            <person name="Bloem J."/>
            <person name="Labutti K."/>
            <person name="Salamov A."/>
            <person name="Andreopoulos B."/>
            <person name="Baker S."/>
            <person name="Barry K."/>
            <person name="Bills G."/>
            <person name="Bluhm B."/>
            <person name="Cannon C."/>
            <person name="Castanera R."/>
            <person name="Culley D."/>
            <person name="Daum C."/>
            <person name="Ezra D."/>
            <person name="Gonzalez J."/>
            <person name="Henrissat B."/>
            <person name="Kuo A."/>
            <person name="Liang C."/>
            <person name="Lipzen A."/>
            <person name="Lutzoni F."/>
            <person name="Magnuson J."/>
            <person name="Mondo S."/>
            <person name="Nolan M."/>
            <person name="Ohm R."/>
            <person name="Pangilinan J."/>
            <person name="Park H.-J."/>
            <person name="Ramirez L."/>
            <person name="Alfaro M."/>
            <person name="Sun H."/>
            <person name="Tritt A."/>
            <person name="Yoshinaga Y."/>
            <person name="Zwiers L.-H."/>
            <person name="Turgeon B."/>
            <person name="Goodwin S."/>
            <person name="Spatafora J."/>
            <person name="Crous P."/>
            <person name="Grigoriev I."/>
        </authorList>
    </citation>
    <scope>NUCLEOTIDE SEQUENCE</scope>
    <source>
        <strain evidence="9 11">CBS 304.34</strain>
    </source>
</reference>
<evidence type="ECO:0000256" key="5">
    <source>
        <dbReference type="ARBA" id="ARBA00023242"/>
    </source>
</evidence>
<accession>A0A6A6Y7H3</accession>
<feature type="compositionally biased region" description="Low complexity" evidence="6">
    <location>
        <begin position="41"/>
        <end position="51"/>
    </location>
</feature>
<feature type="compositionally biased region" description="Basic and acidic residues" evidence="6">
    <location>
        <begin position="406"/>
        <end position="421"/>
    </location>
</feature>
<feature type="compositionally biased region" description="Polar residues" evidence="6">
    <location>
        <begin position="80"/>
        <end position="98"/>
    </location>
</feature>
<proteinExistence type="predicted"/>
<evidence type="ECO:0000256" key="2">
    <source>
        <dbReference type="ARBA" id="ARBA00022723"/>
    </source>
</evidence>
<dbReference type="GO" id="GO:0005634">
    <property type="term" value="C:nucleus"/>
    <property type="evidence" value="ECO:0007669"/>
    <property type="project" value="UniProtKB-SubCell"/>
</dbReference>
<dbReference type="PANTHER" id="PTHR15835:SF6">
    <property type="entry name" value="ZINC FINGER C3HC-TYPE PROTEIN 1"/>
    <property type="match status" value="1"/>
</dbReference>
<reference evidence="11" key="3">
    <citation type="submission" date="2025-04" db="UniProtKB">
        <authorList>
            <consortium name="RefSeq"/>
        </authorList>
    </citation>
    <scope>IDENTIFICATION</scope>
    <source>
        <strain evidence="11">CBS 304.34</strain>
    </source>
</reference>